<gene>
    <name evidence="2" type="ORF">HMPREF0813_00107</name>
</gene>
<accession>E6IYP5</accession>
<name>E6IYP5_STRAP</name>
<evidence type="ECO:0000313" key="2">
    <source>
        <dbReference type="EMBL" id="EFU23150.1"/>
    </source>
</evidence>
<dbReference type="SUPFAM" id="SSF51735">
    <property type="entry name" value="NAD(P)-binding Rossmann-fold domains"/>
    <property type="match status" value="1"/>
</dbReference>
<organism evidence="2 3">
    <name type="scientific">Streptococcus anginosus F0211</name>
    <dbReference type="NCBI Taxonomy" id="706437"/>
    <lineage>
        <taxon>Bacteria</taxon>
        <taxon>Bacillati</taxon>
        <taxon>Bacillota</taxon>
        <taxon>Bacilli</taxon>
        <taxon>Lactobacillales</taxon>
        <taxon>Streptococcaceae</taxon>
        <taxon>Streptococcus</taxon>
        <taxon>Streptococcus anginosus group</taxon>
    </lineage>
</organism>
<dbReference type="Pfam" id="PF03807">
    <property type="entry name" value="F420_oxidored"/>
    <property type="match status" value="1"/>
</dbReference>
<reference evidence="2 3" key="1">
    <citation type="submission" date="2010-11" db="EMBL/GenBank/DDBJ databases">
        <authorList>
            <person name="Weinstock G."/>
            <person name="Sodergren E."/>
            <person name="Clifton S."/>
            <person name="Fulton L."/>
            <person name="Fulton B."/>
            <person name="Courtney L."/>
            <person name="Fronick C."/>
            <person name="Harrison M."/>
            <person name="Strong C."/>
            <person name="Farmer C."/>
            <person name="Delahaunty K."/>
            <person name="Markovic C."/>
            <person name="Hall O."/>
            <person name="Minx P."/>
            <person name="Tomlinson C."/>
            <person name="Mitreva M."/>
            <person name="Hou S."/>
            <person name="Chen J."/>
            <person name="Wollam A."/>
            <person name="Pepin K.H."/>
            <person name="Johnson M."/>
            <person name="Bhonagiri V."/>
            <person name="Zhang X."/>
            <person name="Suruliraj S."/>
            <person name="Warren W."/>
            <person name="Chinwalla A."/>
            <person name="Mardis E.R."/>
            <person name="Wilson R.K."/>
        </authorList>
    </citation>
    <scope>NUCLEOTIDE SEQUENCE [LARGE SCALE GENOMIC DNA]</scope>
    <source>
        <strain evidence="2 3">F0211</strain>
    </source>
</reference>
<protein>
    <recommendedName>
        <fullName evidence="1">Pyrroline-5-carboxylate reductase catalytic N-terminal domain-containing protein</fullName>
    </recommendedName>
</protein>
<evidence type="ECO:0000313" key="3">
    <source>
        <dbReference type="Proteomes" id="UP000002973"/>
    </source>
</evidence>
<dbReference type="InterPro" id="IPR028939">
    <property type="entry name" value="P5C_Rdtase_cat_N"/>
</dbReference>
<sequence length="59" mass="6565">MKIGFIGLGNMGGGLARVVARQKKIKSCSQIEAQKKQSRLRMKWVANLSRTKSSLSKQM</sequence>
<dbReference type="Proteomes" id="UP000002973">
    <property type="component" value="Unassembled WGS sequence"/>
</dbReference>
<dbReference type="InterPro" id="IPR036291">
    <property type="entry name" value="NAD(P)-bd_dom_sf"/>
</dbReference>
<evidence type="ECO:0000259" key="1">
    <source>
        <dbReference type="Pfam" id="PF03807"/>
    </source>
</evidence>
<dbReference type="AlphaFoldDB" id="E6IYP5"/>
<feature type="domain" description="Pyrroline-5-carboxylate reductase catalytic N-terminal" evidence="1">
    <location>
        <begin position="2"/>
        <end position="33"/>
    </location>
</feature>
<dbReference type="EMBL" id="AECT01000003">
    <property type="protein sequence ID" value="EFU23150.1"/>
    <property type="molecule type" value="Genomic_DNA"/>
</dbReference>
<dbReference type="Gene3D" id="3.40.50.720">
    <property type="entry name" value="NAD(P)-binding Rossmann-like Domain"/>
    <property type="match status" value="1"/>
</dbReference>
<proteinExistence type="predicted"/>
<comment type="caution">
    <text evidence="2">The sequence shown here is derived from an EMBL/GenBank/DDBJ whole genome shotgun (WGS) entry which is preliminary data.</text>
</comment>